<protein>
    <submittedName>
        <fullName evidence="1">Long tail fiber proximal connector</fullName>
    </submittedName>
</protein>
<proteinExistence type="predicted"/>
<reference evidence="1 2" key="1">
    <citation type="journal article" date="2017" name="Sci. Rep.">
        <title>Characterization and diversity of phages infecting Aeromonas salmonicida subsp. salmonicida.</title>
        <authorList>
            <person name="Vincent A.T."/>
            <person name="Paquet V.E."/>
            <person name="Bernatchez A."/>
            <person name="Tremblay D.M."/>
            <person name="Moineau S."/>
            <person name="Charette S.J."/>
        </authorList>
    </citation>
    <scope>NUCLEOTIDE SEQUENCE [LARGE SCALE GENOMIC DNA]</scope>
</reference>
<name>A0A219YBR8_9CAUD</name>
<dbReference type="Proteomes" id="UP000225215">
    <property type="component" value="Segment"/>
</dbReference>
<dbReference type="EMBL" id="KY290955">
    <property type="protein sequence ID" value="APU01438.1"/>
    <property type="molecule type" value="Genomic_DNA"/>
</dbReference>
<sequence>MAELIISSVSGAGIKANALSENFSGLHQIKIFPENGTEPQIVSIDGFSVIPSDRNGLECIQILPDLSVGVRDVFDFSIQTDVNRFDSWLTSLSAGIVLMKSKGTNTTNSTINAVFKKIGNIGWENHWNSSNGTSSTRYCAIFDTGLKKIMVEMIGVSSDIKVSLESIFDTFSDIGVAGYGNALVYDQNEYISETPTNPEIVRYMNGSQSLASLVVNTGETLRISVDMYRNDLAADSGESIRLYFMGYRGNTSVTSDFVDLSDSSGSWVYKYGEIVIPSTIDNMRIYATAWPIKSSYQGTFGTRCISVYRKKPNISKPGKGSFGRWGFITEDAKETSGNIVGSFLEKNVTSFEYGNLEPVSFPHFTYGSGKYITLPTLILGLKFTYLTSVVYSNTDVSGIRNGSGTDDTFFIGSTSEKYTNGMGHLLIFNGITIFKEANVSCNKEYLYKMVVDNTNVDFYVDDVLVGTTTITATRIRTLESILVGNEMDGYVISSDYQDMSDPNNSRYYNYSSSEKLDFVKGTSPGGNMSYSGSNIVPNGGSGWLYCGTGSNLIPAGMKEGAKAFVTIVKNNGATLHPNVKMNHRYEVTAFKNTNAGFLNTWHLTAFKAGADNWITAGSMAQLEFDVDCITDPVLHGTKPSNIDWVKNRNFSFNFDGSSWVDIPPVYSINNKGYITLKFIQYQSTTGYIIEGRSSNTQELQGGWVYIKSNNTINTSANYKIVSINGKSPTSASGDVVVIENGIPYSLVIEMDLNSVVRRIGARYNGVNILRGKIWDISISADKDLRQYKNIYESRLNSYSTGMVDLNGQSSKVYSFVDFRKWKMSDSINNPITILSNNSFRFTKDVSEGGMSYHLNLPSRGKFRIEYDIESTKPVLLKDVYGTSVGVGDTMKSLGAGRYKGILISDHTATNYDSGVYICVPNARIGDTVILRSMVVYVTNTDGIGSNVQSESYFFDEFYEPQMIGNNMSAWVPNISGKYMDILPSWIPNEKAYRIRFTGKSFSAGELLNCSDVANAIKLTVTNTTLNFNIRNANTQRVNLNLTHGIALGSPFDIVVDYVYPNVIITANKARTSTNYTHIYGSLSDRCGVNFTGQLDTVELTETSLTRDDSRRYELVKTGFVQPIDATIQNTLVYNKKIRTTTLPSGIIGWDGSYGDVASNGRLKDDFYIHNYKLTKIVEGLPSNGVIIEFEGNVTPFTEIEVVFMGKVPLKVFASKGNGNYVVQKSQELEDWMKPTSYKVISFRPIGVGLNITSPIWKPAIY</sequence>
<evidence type="ECO:0000313" key="1">
    <source>
        <dbReference type="EMBL" id="APU01438.1"/>
    </source>
</evidence>
<accession>A0A219YBR8</accession>
<organism evidence="1 2">
    <name type="scientific">Aeromonas phage 65.2</name>
    <dbReference type="NCBI Taxonomy" id="1932896"/>
    <lineage>
        <taxon>Viruses</taxon>
        <taxon>Duplodnaviria</taxon>
        <taxon>Heunggongvirae</taxon>
        <taxon>Uroviricota</taxon>
        <taxon>Caudoviricetes</taxon>
        <taxon>Pantevenvirales</taxon>
        <taxon>Straboviridae</taxon>
        <taxon>Emmerichvirinae</taxon>
        <taxon>Ishigurovirus</taxon>
        <taxon>Ishigurovirus osborne</taxon>
    </lineage>
</organism>
<evidence type="ECO:0000313" key="2">
    <source>
        <dbReference type="Proteomes" id="UP000225215"/>
    </source>
</evidence>